<dbReference type="InterPro" id="IPR004358">
    <property type="entry name" value="Sig_transdc_His_kin-like_C"/>
</dbReference>
<evidence type="ECO:0000256" key="1">
    <source>
        <dbReference type="ARBA" id="ARBA00000085"/>
    </source>
</evidence>
<dbReference type="EC" id="2.7.13.3" evidence="2"/>
<feature type="domain" description="Histidine kinase" evidence="6">
    <location>
        <begin position="53"/>
        <end position="171"/>
    </location>
</feature>
<feature type="non-terminal residue" evidence="7">
    <location>
        <position position="1"/>
    </location>
</feature>
<dbReference type="GO" id="GO:0005886">
    <property type="term" value="C:plasma membrane"/>
    <property type="evidence" value="ECO:0007669"/>
    <property type="project" value="TreeGrafter"/>
</dbReference>
<dbReference type="SMART" id="SM00387">
    <property type="entry name" value="HATPase_c"/>
    <property type="match status" value="1"/>
</dbReference>
<dbReference type="EMBL" id="JAAAHW010005124">
    <property type="protein sequence ID" value="KAF9969804.1"/>
    <property type="molecule type" value="Genomic_DNA"/>
</dbReference>
<dbReference type="Pfam" id="PF02518">
    <property type="entry name" value="HATPase_c"/>
    <property type="match status" value="1"/>
</dbReference>
<keyword evidence="3" id="KW-0808">Transferase</keyword>
<evidence type="ECO:0000259" key="6">
    <source>
        <dbReference type="PROSITE" id="PS50109"/>
    </source>
</evidence>
<gene>
    <name evidence="7" type="ORF">BGZ65_011622</name>
</gene>
<sequence length="392" mass="43510">MDFTSSSEPLNGYSRKLRSTRKAVLELIVAMDEPEQVSDQEPMWNFYMDVKSMTRILNQLVENAIKFTSSGFVEISAVQLSKDSIPMKPPHPDAHAIVFTVRDTGKGISADFVQSHLFKRFTQEDPLQVGTGLGLALVKQLIKKLGGWMEVWSEGVEGKGCVVKVLVWAKPASQQESSLKDIAGPWQKKSCRFFSGDSTVGSERLFKVMGERMMAQQLGMKVEKGDEQDVSAEDMLKNLQDQSHCDLVVLNDDLPRLRAYLSYWIKHHQKVKAEGIEDSKTPTPLLILVAPPHVREVQILVNAYMALQIDNSAIERPASIVIMPKPIGPIKLVQCLRECFTPAFSDPSRQTPQEEPSSSVKATLQKPPIPLVRAATTPNVTTITLGDRLTGG</sequence>
<evidence type="ECO:0000256" key="5">
    <source>
        <dbReference type="SAM" id="MobiDB-lite"/>
    </source>
</evidence>
<dbReference type="PANTHER" id="PTHR43047">
    <property type="entry name" value="TWO-COMPONENT HISTIDINE PROTEIN KINASE"/>
    <property type="match status" value="1"/>
</dbReference>
<protein>
    <recommendedName>
        <fullName evidence="2">histidine kinase</fullName>
        <ecNumber evidence="2">2.7.13.3</ecNumber>
    </recommendedName>
</protein>
<feature type="region of interest" description="Disordered" evidence="5">
    <location>
        <begin position="344"/>
        <end position="367"/>
    </location>
</feature>
<evidence type="ECO:0000313" key="8">
    <source>
        <dbReference type="Proteomes" id="UP000749646"/>
    </source>
</evidence>
<keyword evidence="8" id="KW-1185">Reference proteome</keyword>
<name>A0A9P6JFN6_9FUNG</name>
<comment type="catalytic activity">
    <reaction evidence="1">
        <text>ATP + protein L-histidine = ADP + protein N-phospho-L-histidine.</text>
        <dbReference type="EC" id="2.7.13.3"/>
    </reaction>
</comment>
<dbReference type="InterPro" id="IPR005467">
    <property type="entry name" value="His_kinase_dom"/>
</dbReference>
<dbReference type="PROSITE" id="PS50109">
    <property type="entry name" value="HIS_KIN"/>
    <property type="match status" value="1"/>
</dbReference>
<evidence type="ECO:0000256" key="3">
    <source>
        <dbReference type="ARBA" id="ARBA00022679"/>
    </source>
</evidence>
<dbReference type="InterPro" id="IPR036890">
    <property type="entry name" value="HATPase_C_sf"/>
</dbReference>
<evidence type="ECO:0000313" key="7">
    <source>
        <dbReference type="EMBL" id="KAF9969804.1"/>
    </source>
</evidence>
<dbReference type="Proteomes" id="UP000749646">
    <property type="component" value="Unassembled WGS sequence"/>
</dbReference>
<proteinExistence type="predicted"/>
<reference evidence="7" key="1">
    <citation type="journal article" date="2020" name="Fungal Divers.">
        <title>Resolving the Mortierellaceae phylogeny through synthesis of multi-gene phylogenetics and phylogenomics.</title>
        <authorList>
            <person name="Vandepol N."/>
            <person name="Liber J."/>
            <person name="Desiro A."/>
            <person name="Na H."/>
            <person name="Kennedy M."/>
            <person name="Barry K."/>
            <person name="Grigoriev I.V."/>
            <person name="Miller A.N."/>
            <person name="O'Donnell K."/>
            <person name="Stajich J.E."/>
            <person name="Bonito G."/>
        </authorList>
    </citation>
    <scope>NUCLEOTIDE SEQUENCE</scope>
    <source>
        <strain evidence="7">MES-2147</strain>
    </source>
</reference>
<dbReference type="OrthoDB" id="21225at2759"/>
<dbReference type="Gene3D" id="3.30.565.10">
    <property type="entry name" value="Histidine kinase-like ATPase, C-terminal domain"/>
    <property type="match status" value="1"/>
</dbReference>
<keyword evidence="4" id="KW-0418">Kinase</keyword>
<dbReference type="GO" id="GO:0009927">
    <property type="term" value="F:histidine phosphotransfer kinase activity"/>
    <property type="evidence" value="ECO:0007669"/>
    <property type="project" value="TreeGrafter"/>
</dbReference>
<evidence type="ECO:0000256" key="2">
    <source>
        <dbReference type="ARBA" id="ARBA00012438"/>
    </source>
</evidence>
<evidence type="ECO:0000256" key="4">
    <source>
        <dbReference type="ARBA" id="ARBA00022777"/>
    </source>
</evidence>
<dbReference type="GO" id="GO:0000155">
    <property type="term" value="F:phosphorelay sensor kinase activity"/>
    <property type="evidence" value="ECO:0007669"/>
    <property type="project" value="TreeGrafter"/>
</dbReference>
<dbReference type="PRINTS" id="PR00344">
    <property type="entry name" value="BCTRLSENSOR"/>
</dbReference>
<dbReference type="AlphaFoldDB" id="A0A9P6JFN6"/>
<dbReference type="SUPFAM" id="SSF55874">
    <property type="entry name" value="ATPase domain of HSP90 chaperone/DNA topoisomerase II/histidine kinase"/>
    <property type="match status" value="1"/>
</dbReference>
<organism evidence="7 8">
    <name type="scientific">Modicella reniformis</name>
    <dbReference type="NCBI Taxonomy" id="1440133"/>
    <lineage>
        <taxon>Eukaryota</taxon>
        <taxon>Fungi</taxon>
        <taxon>Fungi incertae sedis</taxon>
        <taxon>Mucoromycota</taxon>
        <taxon>Mortierellomycotina</taxon>
        <taxon>Mortierellomycetes</taxon>
        <taxon>Mortierellales</taxon>
        <taxon>Mortierellaceae</taxon>
        <taxon>Modicella</taxon>
    </lineage>
</organism>
<feature type="compositionally biased region" description="Polar residues" evidence="5">
    <location>
        <begin position="347"/>
        <end position="362"/>
    </location>
</feature>
<dbReference type="PANTHER" id="PTHR43047:SF72">
    <property type="entry name" value="OSMOSENSING HISTIDINE PROTEIN KINASE SLN1"/>
    <property type="match status" value="1"/>
</dbReference>
<dbReference type="InterPro" id="IPR003594">
    <property type="entry name" value="HATPase_dom"/>
</dbReference>
<comment type="caution">
    <text evidence="7">The sequence shown here is derived from an EMBL/GenBank/DDBJ whole genome shotgun (WGS) entry which is preliminary data.</text>
</comment>
<accession>A0A9P6JFN6</accession>